<evidence type="ECO:0000259" key="9">
    <source>
        <dbReference type="Pfam" id="PF03176"/>
    </source>
</evidence>
<dbReference type="PANTHER" id="PTHR33406">
    <property type="entry name" value="MEMBRANE PROTEIN MJ1562-RELATED"/>
    <property type="match status" value="1"/>
</dbReference>
<feature type="transmembrane region" description="Helical" evidence="8">
    <location>
        <begin position="673"/>
        <end position="696"/>
    </location>
</feature>
<keyword evidence="5 8" id="KW-1133">Transmembrane helix</keyword>
<dbReference type="AlphaFoldDB" id="A0AAE9Y2M7"/>
<protein>
    <submittedName>
        <fullName evidence="10">MMPL family transporter</fullName>
    </submittedName>
</protein>
<evidence type="ECO:0000256" key="4">
    <source>
        <dbReference type="ARBA" id="ARBA00022692"/>
    </source>
</evidence>
<feature type="transmembrane region" description="Helical" evidence="8">
    <location>
        <begin position="361"/>
        <end position="380"/>
    </location>
</feature>
<feature type="domain" description="Membrane transport protein MMPL" evidence="9">
    <location>
        <begin position="45"/>
        <end position="337"/>
    </location>
</feature>
<feature type="domain" description="Membrane transport protein MMPL" evidence="9">
    <location>
        <begin position="493"/>
        <end position="739"/>
    </location>
</feature>
<dbReference type="Proteomes" id="UP001216390">
    <property type="component" value="Chromosome"/>
</dbReference>
<feature type="transmembrane region" description="Helical" evidence="8">
    <location>
        <begin position="203"/>
        <end position="222"/>
    </location>
</feature>
<comment type="similarity">
    <text evidence="2">Belongs to the resistance-nodulation-cell division (RND) (TC 2.A.6) family. MmpL subfamily.</text>
</comment>
<accession>A0AAE9Y2M7</accession>
<feature type="transmembrane region" description="Helical" evidence="8">
    <location>
        <begin position="631"/>
        <end position="652"/>
    </location>
</feature>
<dbReference type="KEGG" id="ima:PO878_11095"/>
<dbReference type="EMBL" id="CP116942">
    <property type="protein sequence ID" value="WCO65045.1"/>
    <property type="molecule type" value="Genomic_DNA"/>
</dbReference>
<dbReference type="SUPFAM" id="SSF82866">
    <property type="entry name" value="Multidrug efflux transporter AcrB transmembrane domain"/>
    <property type="match status" value="2"/>
</dbReference>
<dbReference type="GO" id="GO:0005886">
    <property type="term" value="C:plasma membrane"/>
    <property type="evidence" value="ECO:0007669"/>
    <property type="project" value="UniProtKB-SubCell"/>
</dbReference>
<evidence type="ECO:0000256" key="2">
    <source>
        <dbReference type="ARBA" id="ARBA00010157"/>
    </source>
</evidence>
<evidence type="ECO:0000313" key="11">
    <source>
        <dbReference type="Proteomes" id="UP001216390"/>
    </source>
</evidence>
<feature type="transmembrane region" description="Helical" evidence="8">
    <location>
        <begin position="409"/>
        <end position="429"/>
    </location>
</feature>
<feature type="transmembrane region" description="Helical" evidence="8">
    <location>
        <begin position="336"/>
        <end position="355"/>
    </location>
</feature>
<feature type="transmembrane region" description="Helical" evidence="8">
    <location>
        <begin position="596"/>
        <end position="616"/>
    </location>
</feature>
<keyword evidence="6 8" id="KW-0472">Membrane</keyword>
<feature type="transmembrane region" description="Helical" evidence="8">
    <location>
        <begin position="177"/>
        <end position="196"/>
    </location>
</feature>
<dbReference type="InterPro" id="IPR004869">
    <property type="entry name" value="MMPL_dom"/>
</dbReference>
<feature type="region of interest" description="Disordered" evidence="7">
    <location>
        <begin position="754"/>
        <end position="778"/>
    </location>
</feature>
<dbReference type="InterPro" id="IPR050545">
    <property type="entry name" value="Mycobact_MmpL"/>
</dbReference>
<feature type="transmembrane region" description="Helical" evidence="8">
    <location>
        <begin position="301"/>
        <end position="324"/>
    </location>
</feature>
<evidence type="ECO:0000256" key="5">
    <source>
        <dbReference type="ARBA" id="ARBA00022989"/>
    </source>
</evidence>
<organism evidence="10 11">
    <name type="scientific">Iamia majanohamensis</name>
    <dbReference type="NCBI Taxonomy" id="467976"/>
    <lineage>
        <taxon>Bacteria</taxon>
        <taxon>Bacillati</taxon>
        <taxon>Actinomycetota</taxon>
        <taxon>Acidimicrobiia</taxon>
        <taxon>Acidimicrobiales</taxon>
        <taxon>Iamiaceae</taxon>
        <taxon>Iamia</taxon>
    </lineage>
</organism>
<feature type="transmembrane region" description="Helical" evidence="8">
    <location>
        <begin position="272"/>
        <end position="295"/>
    </location>
</feature>
<evidence type="ECO:0000256" key="8">
    <source>
        <dbReference type="SAM" id="Phobius"/>
    </source>
</evidence>
<sequence length="778" mass="82350">MFATLGRWCHDHRRWVLGIWIVALVVLGGIGGALGTESRSEFTLPDVESRRGVEILEGSFGGAGAGQSGSIVFEADQPVTDPAVRGPMEELFDQVRDIEGVTLSSPYDADGARLISTQGEDAGQIAYAEVELPQDATYEEGQAVAEEIRPLAEQVDAADVYLGGQTFAEFEEPSSEILGLGFAIVILILAFGSVLAMGLPIGVALFGIGLGTISVGLLSHVVTIPDFATVLGVMIGLGVGIDYALFIVTRYREGLHAGLSTRRATTIAIDTAGRAVIFAGTTVVISLLGMLVMQISFVTGLAVAAAAVVAVTMVASVTLLPALLGFAGAKVEVTRWRGLIAAGLVALGLVGVALVSPAAGAVGFVLALVVLVVGSFARPLKREVRMRSRRAPEQTFSYRWSRAVQHHPVRALVAGVALLGVLALPVFGLRLGFSDEGNFPEGTDTRTAYDLLAEGFGPGFNGPLLLATELPEGTDVASLVPITEALQADSGVEQVTGPIPSPEGDAALWQVIPTSAPQDAATTDTVNRLRDDVLPDLEEGAGIDVAVTGSVAVQVDFSEYLASRLLWFFGAVLTLSFLLLMAVFRSLLVPLKAVVMNLLSIGAAFGVVVAGFQWGWLGNLMDFEGAPIEPFLPMMLFAIVFGLSMDYEVFLLSRVREEWARTGDSHLSVANGLAATARVITAAALIMVFVFGSFLLENDRVVKLFGTGLATAIFLDATVVRMLLVPATMELLGDRNWWLPRWLDRLLPKLDVEGEHDDEIDGPDGTSSDEPQRTLEPA</sequence>
<dbReference type="PANTHER" id="PTHR33406:SF11">
    <property type="entry name" value="MEMBRANE PROTEIN SCO6666-RELATED"/>
    <property type="match status" value="1"/>
</dbReference>
<name>A0AAE9Y2M7_9ACTN</name>
<dbReference type="RefSeq" id="WP_272734570.1">
    <property type="nucleotide sequence ID" value="NZ_CP116942.1"/>
</dbReference>
<evidence type="ECO:0000313" key="10">
    <source>
        <dbReference type="EMBL" id="WCO65045.1"/>
    </source>
</evidence>
<proteinExistence type="inferred from homology"/>
<evidence type="ECO:0000256" key="7">
    <source>
        <dbReference type="SAM" id="MobiDB-lite"/>
    </source>
</evidence>
<feature type="transmembrane region" description="Helical" evidence="8">
    <location>
        <begin position="565"/>
        <end position="584"/>
    </location>
</feature>
<feature type="transmembrane region" description="Helical" evidence="8">
    <location>
        <begin position="702"/>
        <end position="724"/>
    </location>
</feature>
<feature type="transmembrane region" description="Helical" evidence="8">
    <location>
        <begin position="15"/>
        <end position="35"/>
    </location>
</feature>
<keyword evidence="3" id="KW-1003">Cell membrane</keyword>
<gene>
    <name evidence="10" type="ORF">PO878_11095</name>
</gene>
<reference evidence="10" key="1">
    <citation type="submission" date="2023-01" db="EMBL/GenBank/DDBJ databases">
        <title>The diversity of Class Acidimicrobiia in South China Sea sediment environments and the proposal of Iamia marina sp. nov., a novel species of the genus Iamia.</title>
        <authorList>
            <person name="He Y."/>
            <person name="Tian X."/>
        </authorList>
    </citation>
    <scope>NUCLEOTIDE SEQUENCE</scope>
    <source>
        <strain evidence="10">DSM 19957</strain>
    </source>
</reference>
<feature type="transmembrane region" description="Helical" evidence="8">
    <location>
        <begin position="228"/>
        <end position="251"/>
    </location>
</feature>
<comment type="subcellular location">
    <subcellularLocation>
        <location evidence="1">Cell membrane</location>
        <topology evidence="1">Multi-pass membrane protein</topology>
    </subcellularLocation>
</comment>
<evidence type="ECO:0000256" key="3">
    <source>
        <dbReference type="ARBA" id="ARBA00022475"/>
    </source>
</evidence>
<evidence type="ECO:0000256" key="1">
    <source>
        <dbReference type="ARBA" id="ARBA00004651"/>
    </source>
</evidence>
<keyword evidence="4 8" id="KW-0812">Transmembrane</keyword>
<dbReference type="Pfam" id="PF03176">
    <property type="entry name" value="MMPL"/>
    <property type="match status" value="2"/>
</dbReference>
<dbReference type="Gene3D" id="1.20.1640.10">
    <property type="entry name" value="Multidrug efflux transporter AcrB transmembrane domain"/>
    <property type="match status" value="2"/>
</dbReference>
<keyword evidence="11" id="KW-1185">Reference proteome</keyword>
<evidence type="ECO:0000256" key="6">
    <source>
        <dbReference type="ARBA" id="ARBA00023136"/>
    </source>
</evidence>